<name>A0ABR4BJF9_9LECA</name>
<evidence type="ECO:0000259" key="2">
    <source>
        <dbReference type="Pfam" id="PF10441"/>
    </source>
</evidence>
<dbReference type="PANTHER" id="PTHR15682:SF2">
    <property type="entry name" value="UNHEALTHY RIBOSOME BIOGENESIS PROTEIN 2 HOMOLOG"/>
    <property type="match status" value="1"/>
</dbReference>
<feature type="compositionally biased region" description="Low complexity" evidence="1">
    <location>
        <begin position="182"/>
        <end position="192"/>
    </location>
</feature>
<feature type="region of interest" description="Disordered" evidence="1">
    <location>
        <begin position="144"/>
        <end position="192"/>
    </location>
</feature>
<evidence type="ECO:0000313" key="4">
    <source>
        <dbReference type="Proteomes" id="UP001590951"/>
    </source>
</evidence>
<accession>A0ABR4BJF9</accession>
<comment type="caution">
    <text evidence="3">The sequence shown here is derived from an EMBL/GenBank/DDBJ whole genome shotgun (WGS) entry which is preliminary data.</text>
</comment>
<dbReference type="Proteomes" id="UP001590951">
    <property type="component" value="Unassembled WGS sequence"/>
</dbReference>
<evidence type="ECO:0000313" key="3">
    <source>
        <dbReference type="EMBL" id="KAL2056063.1"/>
    </source>
</evidence>
<reference evidence="3 4" key="1">
    <citation type="submission" date="2024-09" db="EMBL/GenBank/DDBJ databases">
        <title>Rethinking Asexuality: The Enigmatic Case of Functional Sexual Genes in Lepraria (Stereocaulaceae).</title>
        <authorList>
            <person name="Doellman M."/>
            <person name="Sun Y."/>
            <person name="Barcenas-Pena A."/>
            <person name="Lumbsch H.T."/>
            <person name="Grewe F."/>
        </authorList>
    </citation>
    <scope>NUCLEOTIDE SEQUENCE [LARGE SCALE GENOMIC DNA]</scope>
    <source>
        <strain evidence="3 4">Grewe 0041</strain>
    </source>
</reference>
<keyword evidence="4" id="KW-1185">Reference proteome</keyword>
<gene>
    <name evidence="3" type="ORF">ABVK25_003706</name>
</gene>
<dbReference type="InterPro" id="IPR018849">
    <property type="entry name" value="Urb2/Npa2_C"/>
</dbReference>
<feature type="domain" description="Nucleolar 27S pre-rRNA processing Urb2/Npa2 C-terminal" evidence="2">
    <location>
        <begin position="1355"/>
        <end position="1572"/>
    </location>
</feature>
<dbReference type="EMBL" id="JBHFEH010000009">
    <property type="protein sequence ID" value="KAL2056063.1"/>
    <property type="molecule type" value="Genomic_DNA"/>
</dbReference>
<dbReference type="InterPro" id="IPR052609">
    <property type="entry name" value="Ribosome_Biogenesis_Reg"/>
</dbReference>
<proteinExistence type="predicted"/>
<dbReference type="Pfam" id="PF10441">
    <property type="entry name" value="Urb2"/>
    <property type="match status" value="1"/>
</dbReference>
<organism evidence="3 4">
    <name type="scientific">Lepraria finkii</name>
    <dbReference type="NCBI Taxonomy" id="1340010"/>
    <lineage>
        <taxon>Eukaryota</taxon>
        <taxon>Fungi</taxon>
        <taxon>Dikarya</taxon>
        <taxon>Ascomycota</taxon>
        <taxon>Pezizomycotina</taxon>
        <taxon>Lecanoromycetes</taxon>
        <taxon>OSLEUM clade</taxon>
        <taxon>Lecanoromycetidae</taxon>
        <taxon>Lecanorales</taxon>
        <taxon>Lecanorineae</taxon>
        <taxon>Stereocaulaceae</taxon>
        <taxon>Lepraria</taxon>
    </lineage>
</organism>
<evidence type="ECO:0000256" key="1">
    <source>
        <dbReference type="SAM" id="MobiDB-lite"/>
    </source>
</evidence>
<sequence>MARIAPLALSEGPVRRQRSILTLDKSDEPFAIQIAHACNILDIDIHDKWKAFLKAGGEQIPRLHTTFDLRSEWALRWLLKKFQTGREEPPSPCLYFKAWFLLRELIIRIPLSKTAGILKTYNFTTIVRKTLQWCNENVNRGLLVPSREDGGSQDASDASTGIVYSSSSESRTSRKRKRDSTEVPISSSTPSTTTGAVDTLYMAVCATIAQVEALRKDSDHTQGFAVEHIRSALRSSSQDAAIVLGSSLYLINHLLQEPNRIPERRSSNTFEARKHLENTAYRFCVSSVVELWSTRSLSRQDPHDNESNRAFKAHCMLPALQLLNRCRECSSPEKDMEMVTSSLEELLIKHVVLPYRASIFNTETPGQICAGETSTSLSQDLVSILTPFYFPSPGDVTVIDRRKSSLERSAWKTEAQHTITLLSLLFDVALGSSPRETPKLRRIEDPWLEKLFSQLAECAATFLRGINAFKAQRYHVMLVRWMMEKAVKGKLHLSLPTTEAILDQVSGLFSSGIDATVQWSVISLCIQNDANVFIVPASSANSDQIHLYRTPNKYLSSLLFKITEEQMESSSDYDHILSYVIIPLCNAFADARNLTGFIQNWKEQLRVLRKRLEAQRDDTDDGPIIWEDDRLLQAVSQLVEPAFTASQIDQILSAAISDLTPSISNVPNDKGGSLAGLVIIDSLFAGINQDETMAKLTESAQSVFSLLGGLLSGASSQTYRWRVWRIKATIADRWLTLHDSSVFKRKAYSAICTASERINRTSSENLHDEKRDLSEKLHAFRFILRFAAKGDCFWENLQFSSRSEVESSVKKIMDEFEPFCHRISHDHFQTIKLPDTVPRWDEFSIKITSFDTLYLGCVADVLTSPSVLNCLDASIQIRLVEQLYWCAVYQQRLSQSMSSGSIGYSWPWKMLHHPDVLGEHASTSKYLRSFQVDHYLSISNFSDPKHWDIGTADYALAFSSIQTIPVQALERGHRSVIANRILRILLYAKTPSLAVTADHLTMLAKLLTMPNKSMDILANAKEVSKNGNAQINEEAALIRLAYGIEGVIHWTTDTVNSVDALRTVTRSVMSYLFSTFEQQSSLDYLQTFYGQIFKLLEQKYEDETNCTAALSALIDEVLGAYSRNRNELPEILDEIRQTLDTARLYHLETILDLDNRQVFSLVQTPDQRHFSGVNLECLAGYSDLLGIHPNLTHVSLRLFGDSGPSGLLKAISANVNGDGIERSRKDSCGFDYLIARLARVELLLDARGSNLHPNVLRTSMKIQEMKSAKEKNNILNSVREIIPSLRLQSKAQLCFEYDLDVDKCLTYSELYMVGIAIASVKGQDIEELRDSISRTFTLLCRALFHQIAFRDCILTMQCISMLLQKHPRIITQWHIDNLLSAITAKSSQVEDRVNEGHIAMLYIGLCRLFGNILAIHRTKICGRYHLVILALQSILRCLFTPYTLTSSPSGSPSAFTETHAAAYARLLTTLCEPTVSSVTRSKKRLRLELNDETKKAKRITGQHLPYLIMEYCQCQLKGKLLPEMKAALDPGLYAVLAVMSPEVMRTMNVAMDESGRAVWKALYEDYRRLGRSGGT</sequence>
<dbReference type="PANTHER" id="PTHR15682">
    <property type="entry name" value="UNHEALTHY RIBOSOME BIOGENESIS PROTEIN 2 HOMOLOG"/>
    <property type="match status" value="1"/>
</dbReference>
<feature type="compositionally biased region" description="Polar residues" evidence="1">
    <location>
        <begin position="153"/>
        <end position="164"/>
    </location>
</feature>
<protein>
    <recommendedName>
        <fullName evidence="2">Nucleolar 27S pre-rRNA processing Urb2/Npa2 C-terminal domain-containing protein</fullName>
    </recommendedName>
</protein>